<sequence length="146" mass="16415">MGNAAGTRLKPPPQDKPEEINEADLVLCRKLQIILDSCVGVLHRNDFLDFNCELDDADLRDLSRFLYLSFPTLPKAANQKYKLKPYLFRSAILSIFGHIIVNSMTYIKRNSLDNPFLHVVTGTPGLGKSASRFPFITLLMSFGVEV</sequence>
<protein>
    <submittedName>
        <fullName evidence="2">Uncharacterized protein</fullName>
    </submittedName>
</protein>
<keyword evidence="1" id="KW-0472">Membrane</keyword>
<organism evidence="2 3">
    <name type="scientific">Blattamonas nauphoetae</name>
    <dbReference type="NCBI Taxonomy" id="2049346"/>
    <lineage>
        <taxon>Eukaryota</taxon>
        <taxon>Metamonada</taxon>
        <taxon>Preaxostyla</taxon>
        <taxon>Oxymonadida</taxon>
        <taxon>Blattamonas</taxon>
    </lineage>
</organism>
<dbReference type="Proteomes" id="UP001281761">
    <property type="component" value="Unassembled WGS sequence"/>
</dbReference>
<comment type="caution">
    <text evidence="2">The sequence shown here is derived from an EMBL/GenBank/DDBJ whole genome shotgun (WGS) entry which is preliminary data.</text>
</comment>
<proteinExistence type="predicted"/>
<evidence type="ECO:0000256" key="1">
    <source>
        <dbReference type="SAM" id="Phobius"/>
    </source>
</evidence>
<evidence type="ECO:0000313" key="2">
    <source>
        <dbReference type="EMBL" id="KAK2951479.1"/>
    </source>
</evidence>
<keyword evidence="1" id="KW-1133">Transmembrane helix</keyword>
<gene>
    <name evidence="2" type="ORF">BLNAU_13636</name>
</gene>
<name>A0ABQ9XJ36_9EUKA</name>
<reference evidence="2 3" key="1">
    <citation type="journal article" date="2022" name="bioRxiv">
        <title>Genomics of Preaxostyla Flagellates Illuminates Evolutionary Transitions and the Path Towards Mitochondrial Loss.</title>
        <authorList>
            <person name="Novak L.V.F."/>
            <person name="Treitli S.C."/>
            <person name="Pyrih J."/>
            <person name="Halakuc P."/>
            <person name="Pipaliya S.V."/>
            <person name="Vacek V."/>
            <person name="Brzon O."/>
            <person name="Soukal P."/>
            <person name="Eme L."/>
            <person name="Dacks J.B."/>
            <person name="Karnkowska A."/>
            <person name="Elias M."/>
            <person name="Hampl V."/>
        </authorList>
    </citation>
    <scope>NUCLEOTIDE SEQUENCE [LARGE SCALE GENOMIC DNA]</scope>
    <source>
        <strain evidence="2">NAU3</strain>
        <tissue evidence="2">Gut</tissue>
    </source>
</reference>
<evidence type="ECO:0000313" key="3">
    <source>
        <dbReference type="Proteomes" id="UP001281761"/>
    </source>
</evidence>
<keyword evidence="1" id="KW-0812">Transmembrane</keyword>
<keyword evidence="3" id="KW-1185">Reference proteome</keyword>
<feature type="transmembrane region" description="Helical" evidence="1">
    <location>
        <begin position="86"/>
        <end position="107"/>
    </location>
</feature>
<accession>A0ABQ9XJ36</accession>
<dbReference type="EMBL" id="JARBJD010000118">
    <property type="protein sequence ID" value="KAK2951479.1"/>
    <property type="molecule type" value="Genomic_DNA"/>
</dbReference>